<protein>
    <submittedName>
        <fullName evidence="2">Rv3235 family protein</fullName>
    </submittedName>
</protein>
<organism evidence="2 3">
    <name type="scientific">Streptosporangium amethystogenes subsp. fukuiense</name>
    <dbReference type="NCBI Taxonomy" id="698418"/>
    <lineage>
        <taxon>Bacteria</taxon>
        <taxon>Bacillati</taxon>
        <taxon>Actinomycetota</taxon>
        <taxon>Actinomycetes</taxon>
        <taxon>Streptosporangiales</taxon>
        <taxon>Streptosporangiaceae</taxon>
        <taxon>Streptosporangium</taxon>
    </lineage>
</organism>
<evidence type="ECO:0000313" key="2">
    <source>
        <dbReference type="EMBL" id="MFC7603141.1"/>
    </source>
</evidence>
<proteinExistence type="predicted"/>
<dbReference type="Pfam" id="PF20060">
    <property type="entry name" value="DUF6459"/>
    <property type="match status" value="1"/>
</dbReference>
<dbReference type="Proteomes" id="UP001596514">
    <property type="component" value="Unassembled WGS sequence"/>
</dbReference>
<dbReference type="EMBL" id="JBHTEE010000001">
    <property type="protein sequence ID" value="MFC7603141.1"/>
    <property type="molecule type" value="Genomic_DNA"/>
</dbReference>
<keyword evidence="3" id="KW-1185">Reference proteome</keyword>
<name>A0ABW2T6M4_9ACTN</name>
<comment type="caution">
    <text evidence="2">The sequence shown here is derived from an EMBL/GenBank/DDBJ whole genome shotgun (WGS) entry which is preliminary data.</text>
</comment>
<reference evidence="3" key="1">
    <citation type="journal article" date="2019" name="Int. J. Syst. Evol. Microbiol.">
        <title>The Global Catalogue of Microorganisms (GCM) 10K type strain sequencing project: providing services to taxonomists for standard genome sequencing and annotation.</title>
        <authorList>
            <consortium name="The Broad Institute Genomics Platform"/>
            <consortium name="The Broad Institute Genome Sequencing Center for Infectious Disease"/>
            <person name="Wu L."/>
            <person name="Ma J."/>
        </authorList>
    </citation>
    <scope>NUCLEOTIDE SEQUENCE [LARGE SCALE GENOMIC DNA]</scope>
    <source>
        <strain evidence="3">JCM 10083</strain>
    </source>
</reference>
<evidence type="ECO:0000313" key="3">
    <source>
        <dbReference type="Proteomes" id="UP001596514"/>
    </source>
</evidence>
<accession>A0ABW2T6M4</accession>
<evidence type="ECO:0000256" key="1">
    <source>
        <dbReference type="SAM" id="MobiDB-lite"/>
    </source>
</evidence>
<dbReference type="InterPro" id="IPR045596">
    <property type="entry name" value="DUF6459"/>
</dbReference>
<dbReference type="RefSeq" id="WP_343978977.1">
    <property type="nucleotide sequence ID" value="NZ_BAAAGK010000176.1"/>
</dbReference>
<feature type="compositionally biased region" description="Pro residues" evidence="1">
    <location>
        <begin position="1"/>
        <end position="20"/>
    </location>
</feature>
<feature type="region of interest" description="Disordered" evidence="1">
    <location>
        <begin position="1"/>
        <end position="37"/>
    </location>
</feature>
<sequence>MSPPRRPAPLPRIAPSPAAEPPYDEDRPTTDIPAMPPYVQGTLALSLEPETPAPPTGRPLIWGPPGAIPDERRLRALAQAVAEILSGRRPPASVSCHLTGRAQAELTRSGKIINSARPPRAGRAHISQPEDGVVEMCAVVDCGDRSRVLALRLERRGVRWLCTEFETTP</sequence>
<gene>
    <name evidence="2" type="ORF">ACFQVD_23830</name>
</gene>